<dbReference type="GO" id="GO:0005524">
    <property type="term" value="F:ATP binding"/>
    <property type="evidence" value="ECO:0007669"/>
    <property type="project" value="UniProtKB-KW"/>
</dbReference>
<dbReference type="SMART" id="SM00463">
    <property type="entry name" value="SMR"/>
    <property type="match status" value="1"/>
</dbReference>
<dbReference type="InterPro" id="IPR000432">
    <property type="entry name" value="DNA_mismatch_repair_MutS_C"/>
</dbReference>
<dbReference type="PANTHER" id="PTHR48466">
    <property type="entry name" value="OS10G0509000 PROTEIN-RELATED"/>
    <property type="match status" value="1"/>
</dbReference>
<evidence type="ECO:0000256" key="7">
    <source>
        <dbReference type="ARBA" id="ARBA00022884"/>
    </source>
</evidence>
<name>A0A2T7D1X1_9POAL</name>
<dbReference type="FunFam" id="3.30.1370.110:FF:000004">
    <property type="entry name" value="Endonuclease MutS2"/>
    <property type="match status" value="1"/>
</dbReference>
<keyword evidence="4" id="KW-0255">Endonuclease</keyword>
<evidence type="ECO:0000256" key="5">
    <source>
        <dbReference type="ARBA" id="ARBA00022801"/>
    </source>
</evidence>
<dbReference type="GO" id="GO:0030983">
    <property type="term" value="F:mismatched DNA binding"/>
    <property type="evidence" value="ECO:0007669"/>
    <property type="project" value="InterPro"/>
</dbReference>
<dbReference type="InterPro" id="IPR005747">
    <property type="entry name" value="MutS2"/>
</dbReference>
<dbReference type="SMART" id="SM00533">
    <property type="entry name" value="MUTSd"/>
    <property type="match status" value="1"/>
</dbReference>
<keyword evidence="3" id="KW-0547">Nucleotide-binding</keyword>
<evidence type="ECO:0000256" key="8">
    <source>
        <dbReference type="ARBA" id="ARBA00023125"/>
    </source>
</evidence>
<dbReference type="Pfam" id="PF00488">
    <property type="entry name" value="MutS_V"/>
    <property type="match status" value="1"/>
</dbReference>
<keyword evidence="9" id="KW-0175">Coiled coil</keyword>
<reference evidence="12 13" key="1">
    <citation type="submission" date="2018-04" db="EMBL/GenBank/DDBJ databases">
        <title>WGS assembly of Panicum hallii var. hallii HAL2.</title>
        <authorList>
            <person name="Lovell J."/>
            <person name="Jenkins J."/>
            <person name="Lowry D."/>
            <person name="Mamidi S."/>
            <person name="Sreedasyam A."/>
            <person name="Weng X."/>
            <person name="Barry K."/>
            <person name="Bonette J."/>
            <person name="Campitelli B."/>
            <person name="Daum C."/>
            <person name="Gordon S."/>
            <person name="Gould B."/>
            <person name="Lipzen A."/>
            <person name="MacQueen A."/>
            <person name="Palacio-Mejia J."/>
            <person name="Plott C."/>
            <person name="Shakirov E."/>
            <person name="Shu S."/>
            <person name="Yoshinaga Y."/>
            <person name="Zane M."/>
            <person name="Rokhsar D."/>
            <person name="Grimwood J."/>
            <person name="Schmutz J."/>
            <person name="Juenger T."/>
        </authorList>
    </citation>
    <scope>NUCLEOTIDE SEQUENCE [LARGE SCALE GENOMIC DNA]</scope>
    <source>
        <strain evidence="13">cv. HAL2</strain>
    </source>
</reference>
<protein>
    <recommendedName>
        <fullName evidence="11">Smr domain-containing protein</fullName>
    </recommendedName>
</protein>
<dbReference type="SUPFAM" id="SSF52540">
    <property type="entry name" value="P-loop containing nucleoside triphosphate hydrolases"/>
    <property type="match status" value="1"/>
</dbReference>
<keyword evidence="13" id="KW-1185">Reference proteome</keyword>
<dbReference type="InterPro" id="IPR036187">
    <property type="entry name" value="DNA_mismatch_repair_MutS_sf"/>
</dbReference>
<evidence type="ECO:0000256" key="2">
    <source>
        <dbReference type="ARBA" id="ARBA00022730"/>
    </source>
</evidence>
<proteinExistence type="predicted"/>
<dbReference type="GO" id="GO:0019843">
    <property type="term" value="F:rRNA binding"/>
    <property type="evidence" value="ECO:0007669"/>
    <property type="project" value="UniProtKB-KW"/>
</dbReference>
<feature type="compositionally biased region" description="Polar residues" evidence="10">
    <location>
        <begin position="820"/>
        <end position="831"/>
    </location>
</feature>
<organism evidence="12 13">
    <name type="scientific">Panicum hallii var. hallii</name>
    <dbReference type="NCBI Taxonomy" id="1504633"/>
    <lineage>
        <taxon>Eukaryota</taxon>
        <taxon>Viridiplantae</taxon>
        <taxon>Streptophyta</taxon>
        <taxon>Embryophyta</taxon>
        <taxon>Tracheophyta</taxon>
        <taxon>Spermatophyta</taxon>
        <taxon>Magnoliopsida</taxon>
        <taxon>Liliopsida</taxon>
        <taxon>Poales</taxon>
        <taxon>Poaceae</taxon>
        <taxon>PACMAD clade</taxon>
        <taxon>Panicoideae</taxon>
        <taxon>Panicodae</taxon>
        <taxon>Paniceae</taxon>
        <taxon>Panicinae</taxon>
        <taxon>Panicum</taxon>
        <taxon>Panicum sect. Panicum</taxon>
    </lineage>
</organism>
<dbReference type="EMBL" id="CM009755">
    <property type="protein sequence ID" value="PUZ49550.1"/>
    <property type="molecule type" value="Genomic_DNA"/>
</dbReference>
<feature type="compositionally biased region" description="Polar residues" evidence="10">
    <location>
        <begin position="845"/>
        <end position="854"/>
    </location>
</feature>
<feature type="region of interest" description="Disordered" evidence="10">
    <location>
        <begin position="817"/>
        <end position="859"/>
    </location>
</feature>
<keyword evidence="6" id="KW-0067">ATP-binding</keyword>
<feature type="domain" description="Smr" evidence="11">
    <location>
        <begin position="868"/>
        <end position="939"/>
    </location>
</feature>
<dbReference type="SUPFAM" id="SSF160443">
    <property type="entry name" value="SMR domain-like"/>
    <property type="match status" value="1"/>
</dbReference>
<feature type="coiled-coil region" evidence="9">
    <location>
        <begin position="672"/>
        <end position="699"/>
    </location>
</feature>
<dbReference type="Gene3D" id="3.30.1370.110">
    <property type="match status" value="1"/>
</dbReference>
<dbReference type="InterPro" id="IPR027417">
    <property type="entry name" value="P-loop_NTPase"/>
</dbReference>
<dbReference type="PIRSF" id="PIRSF005814">
    <property type="entry name" value="MutS_YshD"/>
    <property type="match status" value="1"/>
</dbReference>
<dbReference type="PANTHER" id="PTHR48466:SF1">
    <property type="entry name" value="SMR DOMAIN-CONTAINING PROTEIN"/>
    <property type="match status" value="1"/>
</dbReference>
<keyword evidence="8" id="KW-0238">DNA-binding</keyword>
<evidence type="ECO:0000256" key="10">
    <source>
        <dbReference type="SAM" id="MobiDB-lite"/>
    </source>
</evidence>
<dbReference type="Pfam" id="PF01713">
    <property type="entry name" value="Smr"/>
    <property type="match status" value="1"/>
</dbReference>
<dbReference type="InterPro" id="IPR007696">
    <property type="entry name" value="DNA_mismatch_repair_MutS_core"/>
</dbReference>
<dbReference type="GO" id="GO:0045910">
    <property type="term" value="P:negative regulation of DNA recombination"/>
    <property type="evidence" value="ECO:0007669"/>
    <property type="project" value="InterPro"/>
</dbReference>
<dbReference type="GO" id="GO:0006298">
    <property type="term" value="P:mismatch repair"/>
    <property type="evidence" value="ECO:0007669"/>
    <property type="project" value="InterPro"/>
</dbReference>
<keyword evidence="1" id="KW-0540">Nuclease</keyword>
<evidence type="ECO:0000256" key="6">
    <source>
        <dbReference type="ARBA" id="ARBA00022840"/>
    </source>
</evidence>
<sequence>METENVRDCLQVIRRSLLVCAPLQAWSSPASTAMAAPAKLTLLLPTTLTSTVSFPSRVVLKPFPPLQRLVVAAAASSSSSQTLLSSPSLETPEARQIRLETESALEWGSVCSRLADFAATAAGRAACVEGRVAVGRSREESERLIEQTAAAVLLSAPLDFGGVEDVSAVVAAATGGRLLAVREICGVGRSIRAARGVFDQLQSLAQETQDGRYSPLLDVLQGCDFLTELVQRIEFCLDSTLSLVLDRASKMLETIRRERRRNIEMLESLLKDTASKIFQAGGIDSPVVTKRRSRMCVCVKASHKHLVPGGIVLSSSGSGATYFMEPRDAVELNNREVKLSGDERAEELVILGLLTSSIVDSQLKIRNLMDRILELDLAIARGSYALWTNGVKPSFSDGYSSSQSDQSSDYSVYIEGIRHPLLLEHSLMAEDSTIEASEMPVPLDLWVKKDARIVVISGPNTGGKTATMKTLGLSSLMSKAGIFFPAKGRPRIPWFDQVLADIGDHQSLEHSLSTFSGHISRLRRIVEVVSKDSLVLIDEIGSGTDPSEGVALSTSILKFLASKVNLAIVTTHYADLSCLQSVDSRFENAAMEFCLETLQPTYRILWGTTGNSNALSIAKSIGFDQKVLDRAQEWVEKLLPDKQKERQGLLYDSLLDERNLLESQANEAASVLSQVEGLYNEIRLEADDLESRVAALRTRETQNVQQELKVVKSQMDTIIKNFEVQLKNSKLEQYNSLMRKAEAATASVVAAHQPNEITFNDDENQSLFVPQIGDKVYIQGLGGGTMATVIETLGEDGSCIVQYGKIKVQVKRSKMKLVQRGTNETATSSSVKPKGRTPKQRSAAAETNQSQDGSVSFGPVVQTSKNTVDLRGKRVSEASYELQMAIDSCRPCQVLFVVHGMGTGAVKDCAIDVLRNHPRVAKFEDESPLNYGCTVAYIQ</sequence>
<dbReference type="SUPFAM" id="SSF48334">
    <property type="entry name" value="DNA repair protein MutS, domain III"/>
    <property type="match status" value="1"/>
</dbReference>
<evidence type="ECO:0000256" key="9">
    <source>
        <dbReference type="SAM" id="Coils"/>
    </source>
</evidence>
<dbReference type="GO" id="GO:0004519">
    <property type="term" value="F:endonuclease activity"/>
    <property type="evidence" value="ECO:0007669"/>
    <property type="project" value="UniProtKB-KW"/>
</dbReference>
<dbReference type="GO" id="GO:0016887">
    <property type="term" value="F:ATP hydrolysis activity"/>
    <property type="evidence" value="ECO:0007669"/>
    <property type="project" value="InterPro"/>
</dbReference>
<evidence type="ECO:0000256" key="3">
    <source>
        <dbReference type="ARBA" id="ARBA00022741"/>
    </source>
</evidence>
<dbReference type="Gramene" id="PUZ49550">
    <property type="protein sequence ID" value="PUZ49550"/>
    <property type="gene ID" value="GQ55_7G334500"/>
</dbReference>
<dbReference type="GO" id="GO:0140664">
    <property type="term" value="F:ATP-dependent DNA damage sensor activity"/>
    <property type="evidence" value="ECO:0007669"/>
    <property type="project" value="InterPro"/>
</dbReference>
<dbReference type="Proteomes" id="UP000244336">
    <property type="component" value="Chromosome 7"/>
</dbReference>
<evidence type="ECO:0000313" key="13">
    <source>
        <dbReference type="Proteomes" id="UP000244336"/>
    </source>
</evidence>
<dbReference type="Gene3D" id="3.40.50.300">
    <property type="entry name" value="P-loop containing nucleotide triphosphate hydrolases"/>
    <property type="match status" value="1"/>
</dbReference>
<evidence type="ECO:0000313" key="12">
    <source>
        <dbReference type="EMBL" id="PUZ49550.1"/>
    </source>
</evidence>
<dbReference type="PROSITE" id="PS00486">
    <property type="entry name" value="DNA_MISMATCH_REPAIR_2"/>
    <property type="match status" value="1"/>
</dbReference>
<evidence type="ECO:0000259" key="11">
    <source>
        <dbReference type="PROSITE" id="PS50828"/>
    </source>
</evidence>
<dbReference type="InterPro" id="IPR045076">
    <property type="entry name" value="MutS"/>
</dbReference>
<dbReference type="CDD" id="cd03280">
    <property type="entry name" value="ABC_MutS2"/>
    <property type="match status" value="1"/>
</dbReference>
<gene>
    <name evidence="12" type="ORF">GQ55_7G334500</name>
</gene>
<accession>A0A2T7D1X1</accession>
<keyword evidence="7" id="KW-0694">RNA-binding</keyword>
<dbReference type="PROSITE" id="PS50828">
    <property type="entry name" value="SMR"/>
    <property type="match status" value="1"/>
</dbReference>
<dbReference type="InterPro" id="IPR036063">
    <property type="entry name" value="Smr_dom_sf"/>
</dbReference>
<dbReference type="FunFam" id="3.40.50.300:FF:001814">
    <property type="entry name" value="DNA mismatch repair protein MutS type 2"/>
    <property type="match status" value="1"/>
</dbReference>
<evidence type="ECO:0000256" key="1">
    <source>
        <dbReference type="ARBA" id="ARBA00022722"/>
    </source>
</evidence>
<evidence type="ECO:0000256" key="4">
    <source>
        <dbReference type="ARBA" id="ARBA00022759"/>
    </source>
</evidence>
<keyword evidence="2" id="KW-0699">rRNA-binding</keyword>
<dbReference type="OrthoDB" id="1924787at2759"/>
<dbReference type="NCBIfam" id="TIGR01069">
    <property type="entry name" value="mutS2"/>
    <property type="match status" value="1"/>
</dbReference>
<dbReference type="SMART" id="SM00534">
    <property type="entry name" value="MUTSac"/>
    <property type="match status" value="1"/>
</dbReference>
<keyword evidence="5" id="KW-0378">Hydrolase</keyword>
<dbReference type="InterPro" id="IPR002625">
    <property type="entry name" value="Smr_dom"/>
</dbReference>
<dbReference type="AlphaFoldDB" id="A0A2T7D1X1"/>